<gene>
    <name evidence="1" type="ORF">WOLCODRAFT_67882</name>
</gene>
<dbReference type="AlphaFoldDB" id="A0A2H3JLX1"/>
<organism evidence="1 2">
    <name type="scientific">Wolfiporia cocos (strain MD-104)</name>
    <name type="common">Brown rot fungus</name>
    <dbReference type="NCBI Taxonomy" id="742152"/>
    <lineage>
        <taxon>Eukaryota</taxon>
        <taxon>Fungi</taxon>
        <taxon>Dikarya</taxon>
        <taxon>Basidiomycota</taxon>
        <taxon>Agaricomycotina</taxon>
        <taxon>Agaricomycetes</taxon>
        <taxon>Polyporales</taxon>
        <taxon>Phaeolaceae</taxon>
        <taxon>Wolfiporia</taxon>
    </lineage>
</organism>
<feature type="non-terminal residue" evidence="1">
    <location>
        <position position="1"/>
    </location>
</feature>
<evidence type="ECO:0000313" key="1">
    <source>
        <dbReference type="EMBL" id="PCH39789.1"/>
    </source>
</evidence>
<keyword evidence="2" id="KW-1185">Reference proteome</keyword>
<dbReference type="OMA" id="IECISAN"/>
<dbReference type="EMBL" id="KB468053">
    <property type="protein sequence ID" value="PCH39789.1"/>
    <property type="molecule type" value="Genomic_DNA"/>
</dbReference>
<dbReference type="OrthoDB" id="2740399at2759"/>
<protein>
    <recommendedName>
        <fullName evidence="3">DDE-1 domain-containing protein</fullName>
    </recommendedName>
</protein>
<sequence length="119" mass="13633">KACTRFNYPVVMDHFQKLDNILKHHGIPWENIYNMDEKEIQLGGGWKSNGRIFFFSQGDQQQFKIRGGSLELITVIECISANGKNIAPRLIFQGSYIDPECAEVDPDIWCVINCIVVKE</sequence>
<accession>A0A2H3JLX1</accession>
<reference evidence="1 2" key="1">
    <citation type="journal article" date="2012" name="Science">
        <title>The Paleozoic origin of enzymatic lignin decomposition reconstructed from 31 fungal genomes.</title>
        <authorList>
            <person name="Floudas D."/>
            <person name="Binder M."/>
            <person name="Riley R."/>
            <person name="Barry K."/>
            <person name="Blanchette R.A."/>
            <person name="Henrissat B."/>
            <person name="Martinez A.T."/>
            <person name="Otillar R."/>
            <person name="Spatafora J.W."/>
            <person name="Yadav J.S."/>
            <person name="Aerts A."/>
            <person name="Benoit I."/>
            <person name="Boyd A."/>
            <person name="Carlson A."/>
            <person name="Copeland A."/>
            <person name="Coutinho P.M."/>
            <person name="de Vries R.P."/>
            <person name="Ferreira P."/>
            <person name="Findley K."/>
            <person name="Foster B."/>
            <person name="Gaskell J."/>
            <person name="Glotzer D."/>
            <person name="Gorecki P."/>
            <person name="Heitman J."/>
            <person name="Hesse C."/>
            <person name="Hori C."/>
            <person name="Igarashi K."/>
            <person name="Jurgens J.A."/>
            <person name="Kallen N."/>
            <person name="Kersten P."/>
            <person name="Kohler A."/>
            <person name="Kuees U."/>
            <person name="Kumar T.K.A."/>
            <person name="Kuo A."/>
            <person name="LaButti K."/>
            <person name="Larrondo L.F."/>
            <person name="Lindquist E."/>
            <person name="Ling A."/>
            <person name="Lombard V."/>
            <person name="Lucas S."/>
            <person name="Lundell T."/>
            <person name="Martin R."/>
            <person name="McLaughlin D.J."/>
            <person name="Morgenstern I."/>
            <person name="Morin E."/>
            <person name="Murat C."/>
            <person name="Nagy L.G."/>
            <person name="Nolan M."/>
            <person name="Ohm R.A."/>
            <person name="Patyshakuliyeva A."/>
            <person name="Rokas A."/>
            <person name="Ruiz-Duenas F.J."/>
            <person name="Sabat G."/>
            <person name="Salamov A."/>
            <person name="Samejima M."/>
            <person name="Schmutz J."/>
            <person name="Slot J.C."/>
            <person name="St John F."/>
            <person name="Stenlid J."/>
            <person name="Sun H."/>
            <person name="Sun S."/>
            <person name="Syed K."/>
            <person name="Tsang A."/>
            <person name="Wiebenga A."/>
            <person name="Young D."/>
            <person name="Pisabarro A."/>
            <person name="Eastwood D.C."/>
            <person name="Martin F."/>
            <person name="Cullen D."/>
            <person name="Grigoriev I.V."/>
            <person name="Hibbett D.S."/>
        </authorList>
    </citation>
    <scope>NUCLEOTIDE SEQUENCE [LARGE SCALE GENOMIC DNA]</scope>
    <source>
        <strain evidence="1 2">MD-104</strain>
    </source>
</reference>
<evidence type="ECO:0008006" key="3">
    <source>
        <dbReference type="Google" id="ProtNLM"/>
    </source>
</evidence>
<proteinExistence type="predicted"/>
<dbReference type="Proteomes" id="UP000218811">
    <property type="component" value="Unassembled WGS sequence"/>
</dbReference>
<name>A0A2H3JLX1_WOLCO</name>
<evidence type="ECO:0000313" key="2">
    <source>
        <dbReference type="Proteomes" id="UP000218811"/>
    </source>
</evidence>